<dbReference type="SUPFAM" id="SSF101756">
    <property type="entry name" value="Hypothetical protein YgiW"/>
    <property type="match status" value="1"/>
</dbReference>
<dbReference type="OrthoDB" id="6650354at2"/>
<reference evidence="3 4" key="1">
    <citation type="submission" date="2007-05" db="EMBL/GenBank/DDBJ databases">
        <title>Complete sequence of Geobacter uraniireducens Rf4.</title>
        <authorList>
            <consortium name="US DOE Joint Genome Institute"/>
            <person name="Copeland A."/>
            <person name="Lucas S."/>
            <person name="Lapidus A."/>
            <person name="Barry K."/>
            <person name="Detter J.C."/>
            <person name="Glavina del Rio T."/>
            <person name="Hammon N."/>
            <person name="Israni S."/>
            <person name="Dalin E."/>
            <person name="Tice H."/>
            <person name="Pitluck S."/>
            <person name="Chertkov O."/>
            <person name="Brettin T."/>
            <person name="Bruce D."/>
            <person name="Han C."/>
            <person name="Schmutz J."/>
            <person name="Larimer F."/>
            <person name="Land M."/>
            <person name="Hauser L."/>
            <person name="Kyrpides N."/>
            <person name="Mikhailova N."/>
            <person name="Shelobolina E."/>
            <person name="Aklujkar M."/>
            <person name="Lovley D."/>
            <person name="Richardson P."/>
        </authorList>
    </citation>
    <scope>NUCLEOTIDE SEQUENCE [LARGE SCALE GENOMIC DNA]</scope>
    <source>
        <strain evidence="3 4">Rf4</strain>
    </source>
</reference>
<name>A5G712_GEOUR</name>
<dbReference type="KEGG" id="gur:Gura_3424"/>
<sequence length="134" mass="14668">MRKCLFVMALLVVIGTAVPSVGQFVSTEHTNPTSVKAVLQNPVDDMWVTLRGHILKKISHDKYIFADSTGQITIDVDDKYFPYGTPINPTTLVEITGEIDKEFMSSPEVDVKKIIVVSPAGTNTSPPSGFQESK</sequence>
<dbReference type="Gene3D" id="2.40.50.200">
    <property type="entry name" value="Bacterial OB-fold"/>
    <property type="match status" value="1"/>
</dbReference>
<keyword evidence="4" id="KW-1185">Reference proteome</keyword>
<dbReference type="PANTHER" id="PTHR36571:SF1">
    <property type="entry name" value="PROTEIN YGIW"/>
    <property type="match status" value="1"/>
</dbReference>
<proteinExistence type="predicted"/>
<dbReference type="PANTHER" id="PTHR36571">
    <property type="entry name" value="PROTEIN YGIW"/>
    <property type="match status" value="1"/>
</dbReference>
<evidence type="ECO:0000256" key="1">
    <source>
        <dbReference type="ARBA" id="ARBA00022729"/>
    </source>
</evidence>
<gene>
    <name evidence="3" type="ordered locus">Gura_3424</name>
</gene>
<accession>A5G712</accession>
<feature type="chain" id="PRO_5002683295" evidence="2">
    <location>
        <begin position="20"/>
        <end position="134"/>
    </location>
</feature>
<dbReference type="InterPro" id="IPR005220">
    <property type="entry name" value="CarO-like"/>
</dbReference>
<dbReference type="Pfam" id="PF04076">
    <property type="entry name" value="BOF"/>
    <property type="match status" value="1"/>
</dbReference>
<feature type="signal peptide" evidence="2">
    <location>
        <begin position="1"/>
        <end position="19"/>
    </location>
</feature>
<evidence type="ECO:0000256" key="2">
    <source>
        <dbReference type="SAM" id="SignalP"/>
    </source>
</evidence>
<evidence type="ECO:0000313" key="4">
    <source>
        <dbReference type="Proteomes" id="UP000006695"/>
    </source>
</evidence>
<dbReference type="InterPro" id="IPR036700">
    <property type="entry name" value="BOBF_sf"/>
</dbReference>
<keyword evidence="1 2" id="KW-0732">Signal</keyword>
<dbReference type="RefSeq" id="WP_011940241.1">
    <property type="nucleotide sequence ID" value="NC_009483.1"/>
</dbReference>
<dbReference type="STRING" id="351605.Gura_3424"/>
<dbReference type="EMBL" id="CP000698">
    <property type="protein sequence ID" value="ABQ27580.1"/>
    <property type="molecule type" value="Genomic_DNA"/>
</dbReference>
<dbReference type="Proteomes" id="UP000006695">
    <property type="component" value="Chromosome"/>
</dbReference>
<organism evidence="3 4">
    <name type="scientific">Geotalea uraniireducens (strain Rf4)</name>
    <name type="common">Geobacter uraniireducens</name>
    <dbReference type="NCBI Taxonomy" id="351605"/>
    <lineage>
        <taxon>Bacteria</taxon>
        <taxon>Pseudomonadati</taxon>
        <taxon>Thermodesulfobacteriota</taxon>
        <taxon>Desulfuromonadia</taxon>
        <taxon>Geobacterales</taxon>
        <taxon>Geobacteraceae</taxon>
        <taxon>Geotalea</taxon>
    </lineage>
</organism>
<dbReference type="AlphaFoldDB" id="A5G712"/>
<dbReference type="NCBIfam" id="NF033674">
    <property type="entry name" value="stress_OB_fold"/>
    <property type="match status" value="1"/>
</dbReference>
<protein>
    <submittedName>
        <fullName evidence="3">Uncharacterized protein</fullName>
    </submittedName>
</protein>
<dbReference type="HOGENOM" id="CLU_118907_0_1_7"/>
<evidence type="ECO:0000313" key="3">
    <source>
        <dbReference type="EMBL" id="ABQ27580.1"/>
    </source>
</evidence>